<dbReference type="Gene3D" id="3.40.50.10470">
    <property type="entry name" value="Translation initiation factor eif-2b, domain 2"/>
    <property type="match status" value="1"/>
</dbReference>
<dbReference type="InterPro" id="IPR011559">
    <property type="entry name" value="Initiation_fac_2B_a/b/d"/>
</dbReference>
<dbReference type="NCBIfam" id="NF004326">
    <property type="entry name" value="PRK05720.1"/>
    <property type="match status" value="1"/>
</dbReference>
<dbReference type="PANTHER" id="PTHR43475:SF1">
    <property type="entry name" value="METHYLTHIORIBOSE-1-PHOSPHATE ISOMERASE"/>
    <property type="match status" value="1"/>
</dbReference>
<comment type="similarity">
    <text evidence="2">Belongs to the eIF-2B alpha/beta/delta subunits family.</text>
</comment>
<dbReference type="GO" id="GO:0046523">
    <property type="term" value="F:S-methyl-5-thioribose-1-phosphate isomerase activity"/>
    <property type="evidence" value="ECO:0007669"/>
    <property type="project" value="UniProtKB-EC"/>
</dbReference>
<dbReference type="InterPro" id="IPR037171">
    <property type="entry name" value="NagB/RpiA_transferase-like"/>
</dbReference>
<name>A0A4P8EK43_9RHOB</name>
<dbReference type="SUPFAM" id="SSF100950">
    <property type="entry name" value="NagB/RpiA/CoA transferase-like"/>
    <property type="match status" value="1"/>
</dbReference>
<dbReference type="EMBL" id="CP039965">
    <property type="protein sequence ID" value="QCO57242.1"/>
    <property type="molecule type" value="Genomic_DNA"/>
</dbReference>
<dbReference type="RefSeq" id="WP_137195045.1">
    <property type="nucleotide sequence ID" value="NZ_CP039965.1"/>
</dbReference>
<dbReference type="InterPro" id="IPR000649">
    <property type="entry name" value="IF-2B-related"/>
</dbReference>
<dbReference type="KEGG" id="pseb:EOK75_15915"/>
<keyword evidence="4" id="KW-1185">Reference proteome</keyword>
<dbReference type="NCBIfam" id="TIGR00524">
    <property type="entry name" value="eIF-2B_rel"/>
    <property type="match status" value="1"/>
</dbReference>
<dbReference type="InterPro" id="IPR042529">
    <property type="entry name" value="IF_2B-like_C"/>
</dbReference>
<protein>
    <submittedName>
        <fullName evidence="3">S-methyl-5-thioribose-1-phosphate isomerase</fullName>
        <ecNumber evidence="3">5.3.1.23</ecNumber>
    </submittedName>
</protein>
<accession>A0A4P8EK43</accession>
<gene>
    <name evidence="3" type="ORF">EOK75_15915</name>
</gene>
<dbReference type="OrthoDB" id="9803436at2"/>
<evidence type="ECO:0000313" key="4">
    <source>
        <dbReference type="Proteomes" id="UP000298631"/>
    </source>
</evidence>
<evidence type="ECO:0000313" key="3">
    <source>
        <dbReference type="EMBL" id="QCO57242.1"/>
    </source>
</evidence>
<sequence>MATELLVKMPTLHDKSVLIVDGMVQILDRRSFPFQIEYVDCKTVEDVAVAIEDMVTQSGGPYYAASAGLVLAAAEAEKLTDPAARMTCFDSAAKRLIATRPTNNMIFTAVTKVMEKVADIIDREDLVGATESAVLTLWQEHRATGVVLGEYAAALIQEGDTILTHCWGESTIMETVAAALRQGKKFQMVCTETRPYLQGSRLTAHSIGEMGVDVTVITDSMGAAAMDAGNISRLMTAADRVTGAGHVINKVGTLQLAIAARHFGIPFTAMVKKPDFSTMAPEDVPMEMRDPEEVLHCLGHRTATTLARGWYPAFDITPPGLVTNIATYDGVFAPDHLKEFKS</sequence>
<dbReference type="PANTHER" id="PTHR43475">
    <property type="entry name" value="METHYLTHIORIBOSE-1-PHOSPHATE ISOMERASE"/>
    <property type="match status" value="1"/>
</dbReference>
<proteinExistence type="inferred from homology"/>
<dbReference type="Proteomes" id="UP000298631">
    <property type="component" value="Plasmid unnamed1"/>
</dbReference>
<dbReference type="Gene3D" id="1.20.120.420">
    <property type="entry name" value="translation initiation factor eif-2b, domain 1"/>
    <property type="match status" value="1"/>
</dbReference>
<evidence type="ECO:0000256" key="1">
    <source>
        <dbReference type="ARBA" id="ARBA00023235"/>
    </source>
</evidence>
<evidence type="ECO:0000256" key="2">
    <source>
        <dbReference type="RuleBase" id="RU003814"/>
    </source>
</evidence>
<dbReference type="AlphaFoldDB" id="A0A4P8EK43"/>
<reference evidence="3 4" key="1">
    <citation type="submission" date="2019-05" db="EMBL/GenBank/DDBJ databases">
        <title>Pseudorhodobacter turbinis sp. nov., isolated from the gut of the Korean turban shell.</title>
        <authorList>
            <person name="Jeong Y.-S."/>
            <person name="Kang W.-R."/>
            <person name="Bae J.-W."/>
        </authorList>
    </citation>
    <scope>NUCLEOTIDE SEQUENCE [LARGE SCALE GENOMIC DNA]</scope>
    <source>
        <strain evidence="3 4">S12M18</strain>
        <plasmid evidence="3 4">unnamed1</plasmid>
    </source>
</reference>
<dbReference type="EC" id="5.3.1.23" evidence="3"/>
<dbReference type="Pfam" id="PF01008">
    <property type="entry name" value="IF-2B"/>
    <property type="match status" value="1"/>
</dbReference>
<keyword evidence="1 3" id="KW-0413">Isomerase</keyword>
<dbReference type="GO" id="GO:0019509">
    <property type="term" value="P:L-methionine salvage from methylthioadenosine"/>
    <property type="evidence" value="ECO:0007669"/>
    <property type="project" value="TreeGrafter"/>
</dbReference>
<geneLocation type="plasmid" evidence="3 4">
    <name>unnamed1</name>
</geneLocation>
<organism evidence="3 4">
    <name type="scientific">Pseudorhodobacter turbinis</name>
    <dbReference type="NCBI Taxonomy" id="2500533"/>
    <lineage>
        <taxon>Bacteria</taxon>
        <taxon>Pseudomonadati</taxon>
        <taxon>Pseudomonadota</taxon>
        <taxon>Alphaproteobacteria</taxon>
        <taxon>Rhodobacterales</taxon>
        <taxon>Paracoccaceae</taxon>
        <taxon>Pseudorhodobacter</taxon>
    </lineage>
</organism>
<keyword evidence="3" id="KW-0614">Plasmid</keyword>
<dbReference type="InterPro" id="IPR027363">
    <property type="entry name" value="M1Pi_N"/>
</dbReference>